<dbReference type="PANTHER" id="PTHR43454:SF1">
    <property type="entry name" value="GLYCERALDEHYDE 3-PHOSPHATE DEHYDROGENASE NAD(P) BINDING DOMAIN-CONTAINING PROTEIN"/>
    <property type="match status" value="1"/>
</dbReference>
<dbReference type="SUPFAM" id="SSF51735">
    <property type="entry name" value="NAD(P)-binding Rossmann-fold domains"/>
    <property type="match status" value="1"/>
</dbReference>
<proteinExistence type="inferred from homology"/>
<dbReference type="InterPro" id="IPR020829">
    <property type="entry name" value="GlycerAld_3-P_DH_cat"/>
</dbReference>
<feature type="domain" description="Glyceraldehyde 3-phosphate dehydrogenase NAD(P) binding" evidence="3">
    <location>
        <begin position="136"/>
        <end position="299"/>
    </location>
</feature>
<protein>
    <submittedName>
        <fullName evidence="4">Glyceraldehyde-3-phosphate dehydrogenase</fullName>
        <ecNumber evidence="4">1.2.1.12</ecNumber>
    </submittedName>
</protein>
<dbReference type="InterPro" id="IPR020828">
    <property type="entry name" value="GlycerAld_3-P_DH_NAD(P)-bd"/>
</dbReference>
<dbReference type="Proteomes" id="UP000808349">
    <property type="component" value="Unassembled WGS sequence"/>
</dbReference>
<dbReference type="SMART" id="SM00846">
    <property type="entry name" value="Gp_dh_N"/>
    <property type="match status" value="1"/>
</dbReference>
<dbReference type="Pfam" id="PF02800">
    <property type="entry name" value="Gp_dh_C"/>
    <property type="match status" value="1"/>
</dbReference>
<dbReference type="GO" id="GO:0051287">
    <property type="term" value="F:NAD binding"/>
    <property type="evidence" value="ECO:0007669"/>
    <property type="project" value="InterPro"/>
</dbReference>
<evidence type="ECO:0000313" key="5">
    <source>
        <dbReference type="Proteomes" id="UP000808349"/>
    </source>
</evidence>
<dbReference type="InterPro" id="IPR020831">
    <property type="entry name" value="GlycerAld/Erythrose_P_DH"/>
</dbReference>
<dbReference type="NCBIfam" id="NF006139">
    <property type="entry name" value="PRK08289.1"/>
    <property type="match status" value="1"/>
</dbReference>
<organism evidence="4 5">
    <name type="scientific">Candidatus Defluviibacterium haderslevense</name>
    <dbReference type="NCBI Taxonomy" id="2981993"/>
    <lineage>
        <taxon>Bacteria</taxon>
        <taxon>Pseudomonadati</taxon>
        <taxon>Bacteroidota</taxon>
        <taxon>Saprospiria</taxon>
        <taxon>Saprospirales</taxon>
        <taxon>Saprospiraceae</taxon>
        <taxon>Candidatus Defluviibacterium</taxon>
    </lineage>
</organism>
<evidence type="ECO:0000256" key="2">
    <source>
        <dbReference type="RuleBase" id="RU000397"/>
    </source>
</evidence>
<accession>A0A9D7SAW1</accession>
<dbReference type="PANTHER" id="PTHR43454">
    <property type="entry name" value="GLYCERALDEHYDE-3-PHOSPHATE DEHYDROGENASE"/>
    <property type="match status" value="1"/>
</dbReference>
<dbReference type="Pfam" id="PF00044">
    <property type="entry name" value="Gp_dh_N"/>
    <property type="match status" value="1"/>
</dbReference>
<dbReference type="GO" id="GO:0004365">
    <property type="term" value="F:glyceraldehyde-3-phosphate dehydrogenase (NAD+) (phosphorylating) activity"/>
    <property type="evidence" value="ECO:0007669"/>
    <property type="project" value="UniProtKB-EC"/>
</dbReference>
<gene>
    <name evidence="4" type="ORF">IPO85_17385</name>
</gene>
<dbReference type="AlphaFoldDB" id="A0A9D7SAW1"/>
<keyword evidence="1 4" id="KW-0560">Oxidoreductase</keyword>
<dbReference type="Gene3D" id="3.40.50.720">
    <property type="entry name" value="NAD(P)-binding Rossmann-like Domain"/>
    <property type="match status" value="1"/>
</dbReference>
<dbReference type="CDD" id="cd18126">
    <property type="entry name" value="GAPDH_I_C"/>
    <property type="match status" value="1"/>
</dbReference>
<name>A0A9D7SAW1_9BACT</name>
<evidence type="ECO:0000259" key="3">
    <source>
        <dbReference type="SMART" id="SM00846"/>
    </source>
</evidence>
<dbReference type="PROSITE" id="PS00071">
    <property type="entry name" value="GAPDH"/>
    <property type="match status" value="1"/>
</dbReference>
<sequence length="489" mass="54908">MSTNNQFEQIETALRNWREKEKTALKLSKLVGELRFDRSIEIVFFRHDLYDERPSDIINKHLFSKHYIDKPLSIELTLQIVEAIVELKELEPSRIDVGKLASEWETSNKEFDSIDSFLRDKLKKGFNSNIKRDSHRDVVLYGFGRIGRLVARRLISSTGSGEQLRLRAIVIRPSMKDRSEEIFKRMALLETDSIHGDFPGTIDVDVEHSQVEINGNRIQMIFANDPSDINYESFGIANALLIDNTGMWDTKEKLSAHLRPGISQVILTAPGKDIPNIVVGVNHDIINLEQENVFCAASCTTNAIVPIIQVLDQRFLIEKGHLETVHAYTSDQNLLDNFHKKPRRGRGAPINMVITSTGAASAVAKVLPHLKGKLTGNAVRVPVPNVSLAILNLSFANPTNLEDILGELRKATLHGNLVEQLQYSTSNEYVSSNAVGSTVASVIDAPSTILSNDGKTATIYAWYDNEFGYTCQVVRLAKYVAQVRRFTYY</sequence>
<comment type="similarity">
    <text evidence="2">Belongs to the glyceraldehyde-3-phosphate dehydrogenase family.</text>
</comment>
<dbReference type="SUPFAM" id="SSF55347">
    <property type="entry name" value="Glyceraldehyde-3-phosphate dehydrogenase-like, C-terminal domain"/>
    <property type="match status" value="1"/>
</dbReference>
<reference evidence="4 5" key="1">
    <citation type="submission" date="2020-10" db="EMBL/GenBank/DDBJ databases">
        <title>Connecting structure to function with the recovery of over 1000 high-quality activated sludge metagenome-assembled genomes encoding full-length rRNA genes using long-read sequencing.</title>
        <authorList>
            <person name="Singleton C.M."/>
            <person name="Petriglieri F."/>
            <person name="Kristensen J.M."/>
            <person name="Kirkegaard R.H."/>
            <person name="Michaelsen T.Y."/>
            <person name="Andersen M.H."/>
            <person name="Karst S.M."/>
            <person name="Dueholm M.S."/>
            <person name="Nielsen P.H."/>
            <person name="Albertsen M."/>
        </authorList>
    </citation>
    <scope>NUCLEOTIDE SEQUENCE [LARGE SCALE GENOMIC DNA]</scope>
    <source>
        <strain evidence="4">Ribe_18-Q3-R11-54_BAT3C.373</strain>
    </source>
</reference>
<dbReference type="EMBL" id="JADKFW010000017">
    <property type="protein sequence ID" value="MBK9719252.1"/>
    <property type="molecule type" value="Genomic_DNA"/>
</dbReference>
<dbReference type="PRINTS" id="PR00078">
    <property type="entry name" value="G3PDHDRGNASE"/>
</dbReference>
<dbReference type="InterPro" id="IPR020830">
    <property type="entry name" value="GlycerAld_3-P_DH_AS"/>
</dbReference>
<dbReference type="EC" id="1.2.1.12" evidence="4"/>
<evidence type="ECO:0000256" key="1">
    <source>
        <dbReference type="ARBA" id="ARBA00023002"/>
    </source>
</evidence>
<dbReference type="Gene3D" id="3.30.360.10">
    <property type="entry name" value="Dihydrodipicolinate Reductase, domain 2"/>
    <property type="match status" value="1"/>
</dbReference>
<comment type="caution">
    <text evidence="4">The sequence shown here is derived from an EMBL/GenBank/DDBJ whole genome shotgun (WGS) entry which is preliminary data.</text>
</comment>
<dbReference type="InterPro" id="IPR036291">
    <property type="entry name" value="NAD(P)-bd_dom_sf"/>
</dbReference>
<evidence type="ECO:0000313" key="4">
    <source>
        <dbReference type="EMBL" id="MBK9719252.1"/>
    </source>
</evidence>